<dbReference type="RefSeq" id="WP_146436852.1">
    <property type="nucleotide sequence ID" value="NZ_VIGV01000008.1"/>
</dbReference>
<accession>A0A5C5RK88</accession>
<dbReference type="InterPro" id="IPR036388">
    <property type="entry name" value="WH-like_DNA-bd_sf"/>
</dbReference>
<dbReference type="OrthoDB" id="3830756at2"/>
<proteinExistence type="predicted"/>
<sequence>MDHASDSINESATSIRGPFMPEDLLPSIDREAISTLAILARRFLGSTPPGSIMSIGDYLLLEETRTAKSAVVLSDLATALAKSQATVSRSIRPLEVRGWLARTERRIGSKKFVLVHPTREGVQAANHEYLVRATALVNATSVLSESQLLALLSSLEKLR</sequence>
<dbReference type="InterPro" id="IPR036390">
    <property type="entry name" value="WH_DNA-bd_sf"/>
</dbReference>
<comment type="caution">
    <text evidence="1">The sequence shown here is derived from an EMBL/GenBank/DDBJ whole genome shotgun (WGS) entry which is preliminary data.</text>
</comment>
<evidence type="ECO:0008006" key="3">
    <source>
        <dbReference type="Google" id="ProtNLM"/>
    </source>
</evidence>
<keyword evidence="2" id="KW-1185">Reference proteome</keyword>
<dbReference type="AlphaFoldDB" id="A0A5C5RK88"/>
<name>A0A5C5RK88_9ACTN</name>
<organism evidence="1 2">
    <name type="scientific">Tsukamurella sputi</name>
    <dbReference type="NCBI Taxonomy" id="2591848"/>
    <lineage>
        <taxon>Bacteria</taxon>
        <taxon>Bacillati</taxon>
        <taxon>Actinomycetota</taxon>
        <taxon>Actinomycetes</taxon>
        <taxon>Mycobacteriales</taxon>
        <taxon>Tsukamurellaceae</taxon>
        <taxon>Tsukamurella</taxon>
    </lineage>
</organism>
<dbReference type="Gene3D" id="1.10.10.10">
    <property type="entry name" value="Winged helix-like DNA-binding domain superfamily/Winged helix DNA-binding domain"/>
    <property type="match status" value="1"/>
</dbReference>
<reference evidence="1 2" key="1">
    <citation type="submission" date="2019-08" db="EMBL/GenBank/DDBJ databases">
        <title>Tsukamurella conjunctivitidis sp. nov., Tsukamurella assacharolytica sp. nov. and Tsukamurella sputae sp. nov. isolated from patients with conjunctivitis, bacteraemia (lymphoma) and respiratory infection (sputum) in Hong Kong.</title>
        <authorList>
            <person name="Fok K.M.N."/>
            <person name="Fong J.Y.H."/>
        </authorList>
    </citation>
    <scope>NUCLEOTIDE SEQUENCE [LARGE SCALE GENOMIC DNA]</scope>
    <source>
        <strain evidence="1 2">HKU70</strain>
    </source>
</reference>
<dbReference type="EMBL" id="VIGV01000008">
    <property type="protein sequence ID" value="TWS22505.1"/>
    <property type="molecule type" value="Genomic_DNA"/>
</dbReference>
<evidence type="ECO:0000313" key="1">
    <source>
        <dbReference type="EMBL" id="TWS22505.1"/>
    </source>
</evidence>
<protein>
    <recommendedName>
        <fullName evidence="3">MarR family transcriptional regulator</fullName>
    </recommendedName>
</protein>
<dbReference type="SUPFAM" id="SSF46785">
    <property type="entry name" value="Winged helix' DNA-binding domain"/>
    <property type="match status" value="1"/>
</dbReference>
<dbReference type="Proteomes" id="UP000319792">
    <property type="component" value="Unassembled WGS sequence"/>
</dbReference>
<evidence type="ECO:0000313" key="2">
    <source>
        <dbReference type="Proteomes" id="UP000319792"/>
    </source>
</evidence>
<gene>
    <name evidence="1" type="ORF">FK268_18750</name>
</gene>